<dbReference type="STRING" id="1249627.D779_0900"/>
<comment type="caution">
    <text evidence="3">The sequence shown here is derived from an EMBL/GenBank/DDBJ whole genome shotgun (WGS) entry which is preliminary data.</text>
</comment>
<dbReference type="AlphaFoldDB" id="W9VC36"/>
<dbReference type="Pfam" id="PF14238">
    <property type="entry name" value="DUF4340"/>
    <property type="match status" value="1"/>
</dbReference>
<protein>
    <recommendedName>
        <fullName evidence="2">DUF4340 domain-containing protein</fullName>
    </recommendedName>
</protein>
<evidence type="ECO:0000313" key="4">
    <source>
        <dbReference type="Proteomes" id="UP000019460"/>
    </source>
</evidence>
<dbReference type="RefSeq" id="WP_043748015.1">
    <property type="nucleotide sequence ID" value="NZ_AONC01000002.1"/>
</dbReference>
<sequence length="372" mass="40673">MKGRWLINLLLAVAVMVVGIRMQQELAQTDSGSRLTDLSAANLQLIEIARDGEPLIRLGRSGYGWRLEEPMQVDAEPAQVERLLGILATPVHRSVPEEAAAIDEIGLTTTRLRLRLDTLELVFGGIDPITQDRYVSAEGVVHLIDDRFYPSLIAPPVLYVSRHLLPRGFEPVFGRIGGTPLASKVLKDLESVVAERVEPLSGAFDGVGVELEVSEDDILAFRVSPDRKLWARPDQRLLYVLATAPDLVENPAAIDPTPDARQAVADIPADPIDPEEVFAPIMEKPTPPLSLSEGLYAPSKDPDTILPGDVQLGKPPEVRLTPDGEMPAVARPRPRPRTMTNPGTAEDYGLGQDPFAPDPEMDITTDPDRLDR</sequence>
<proteinExistence type="predicted"/>
<dbReference type="OrthoDB" id="5759990at2"/>
<keyword evidence="4" id="KW-1185">Reference proteome</keyword>
<organism evidence="3 4">
    <name type="scientific">Imhoffiella purpurea</name>
    <dbReference type="NCBI Taxonomy" id="1249627"/>
    <lineage>
        <taxon>Bacteria</taxon>
        <taxon>Pseudomonadati</taxon>
        <taxon>Pseudomonadota</taxon>
        <taxon>Gammaproteobacteria</taxon>
        <taxon>Chromatiales</taxon>
        <taxon>Chromatiaceae</taxon>
        <taxon>Imhoffiella</taxon>
    </lineage>
</organism>
<dbReference type="InterPro" id="IPR025641">
    <property type="entry name" value="DUF4340"/>
</dbReference>
<dbReference type="EMBL" id="AONC01000002">
    <property type="protein sequence ID" value="EXJ17148.1"/>
    <property type="molecule type" value="Genomic_DNA"/>
</dbReference>
<dbReference type="eggNOG" id="ENOG5032XPU">
    <property type="taxonomic scope" value="Bacteria"/>
</dbReference>
<feature type="region of interest" description="Disordered" evidence="1">
    <location>
        <begin position="309"/>
        <end position="372"/>
    </location>
</feature>
<reference evidence="3 4" key="1">
    <citation type="submission" date="2012-11" db="EMBL/GenBank/DDBJ databases">
        <title>Genome assembly of Thiorhodococcus sp. AK35.</title>
        <authorList>
            <person name="Nupur N."/>
            <person name="Khatri I."/>
            <person name="Subramanian S."/>
            <person name="Pinnaka A."/>
        </authorList>
    </citation>
    <scope>NUCLEOTIDE SEQUENCE [LARGE SCALE GENOMIC DNA]</scope>
    <source>
        <strain evidence="3 4">AK35</strain>
    </source>
</reference>
<accession>W9VC36</accession>
<dbReference type="Proteomes" id="UP000019460">
    <property type="component" value="Unassembled WGS sequence"/>
</dbReference>
<gene>
    <name evidence="3" type="ORF">D779_0900</name>
</gene>
<name>W9VC36_9GAMM</name>
<evidence type="ECO:0000256" key="1">
    <source>
        <dbReference type="SAM" id="MobiDB-lite"/>
    </source>
</evidence>
<evidence type="ECO:0000313" key="3">
    <source>
        <dbReference type="EMBL" id="EXJ17148.1"/>
    </source>
</evidence>
<feature type="domain" description="DUF4340" evidence="2">
    <location>
        <begin position="65"/>
        <end position="152"/>
    </location>
</feature>
<evidence type="ECO:0000259" key="2">
    <source>
        <dbReference type="Pfam" id="PF14238"/>
    </source>
</evidence>